<dbReference type="InterPro" id="IPR036259">
    <property type="entry name" value="MFS_trans_sf"/>
</dbReference>
<feature type="transmembrane region" description="Helical" evidence="2">
    <location>
        <begin position="63"/>
        <end position="80"/>
    </location>
</feature>
<dbReference type="SUPFAM" id="SSF103473">
    <property type="entry name" value="MFS general substrate transporter"/>
    <property type="match status" value="1"/>
</dbReference>
<keyword evidence="2" id="KW-0812">Transmembrane</keyword>
<evidence type="ECO:0000256" key="1">
    <source>
        <dbReference type="SAM" id="MobiDB-lite"/>
    </source>
</evidence>
<evidence type="ECO:0000313" key="4">
    <source>
        <dbReference type="Proteomes" id="UP000189004"/>
    </source>
</evidence>
<protein>
    <recommendedName>
        <fullName evidence="5">Major facilitator superfamily (MFS) profile domain-containing protein</fullName>
    </recommendedName>
</protein>
<evidence type="ECO:0000313" key="3">
    <source>
        <dbReference type="EMBL" id="OOC56542.1"/>
    </source>
</evidence>
<dbReference type="Proteomes" id="UP000189004">
    <property type="component" value="Unassembled WGS sequence"/>
</dbReference>
<feature type="region of interest" description="Disordered" evidence="1">
    <location>
        <begin position="1"/>
        <end position="20"/>
    </location>
</feature>
<evidence type="ECO:0000256" key="2">
    <source>
        <dbReference type="SAM" id="Phobius"/>
    </source>
</evidence>
<dbReference type="EMBL" id="MCOK01000001">
    <property type="protein sequence ID" value="OOC56542.1"/>
    <property type="molecule type" value="Genomic_DNA"/>
</dbReference>
<evidence type="ECO:0008006" key="5">
    <source>
        <dbReference type="Google" id="ProtNLM"/>
    </source>
</evidence>
<reference evidence="4" key="1">
    <citation type="submission" date="2016-08" db="EMBL/GenBank/DDBJ databases">
        <authorList>
            <person name="Tokovenko B."/>
            <person name="Kalinowski J."/>
        </authorList>
    </citation>
    <scope>NUCLEOTIDE SEQUENCE [LARGE SCALE GENOMIC DNA]</scope>
    <source>
        <strain evidence="4">UTMC102</strain>
    </source>
</reference>
<gene>
    <name evidence="3" type="ORF">NOSIN_24165</name>
</gene>
<dbReference type="AlphaFoldDB" id="A0A1V3C7C6"/>
<keyword evidence="2" id="KW-1133">Transmembrane helix</keyword>
<organism evidence="3 4">
    <name type="scientific">Nocardiopsis sinuspersici</name>
    <dbReference type="NCBI Taxonomy" id="501010"/>
    <lineage>
        <taxon>Bacteria</taxon>
        <taxon>Bacillati</taxon>
        <taxon>Actinomycetota</taxon>
        <taxon>Actinomycetes</taxon>
        <taxon>Streptosporangiales</taxon>
        <taxon>Nocardiopsidaceae</taxon>
        <taxon>Nocardiopsis</taxon>
    </lineage>
</organism>
<keyword evidence="2" id="KW-0472">Membrane</keyword>
<sequence>MSTSEPMPETTSEPEEPRLRRPGLVLAFLSTAGFMTFLDVSIVNVAPPTIEDEIHVPSTHLPHIVTTYGMVLGGFLLLCGRPATRSAAVSCSRPACRSSPWPPPPRHSP</sequence>
<accession>A0A1V3C7C6</accession>
<name>A0A1V3C7C6_9ACTN</name>
<feature type="transmembrane region" description="Helical" evidence="2">
    <location>
        <begin position="24"/>
        <end position="43"/>
    </location>
</feature>
<keyword evidence="4" id="KW-1185">Reference proteome</keyword>
<feature type="compositionally biased region" description="Low complexity" evidence="1">
    <location>
        <begin position="1"/>
        <end position="11"/>
    </location>
</feature>
<comment type="caution">
    <text evidence="3">The sequence shown here is derived from an EMBL/GenBank/DDBJ whole genome shotgun (WGS) entry which is preliminary data.</text>
</comment>
<proteinExistence type="predicted"/>